<dbReference type="EMBL" id="CP124855">
    <property type="protein sequence ID" value="WHF52393.1"/>
    <property type="molecule type" value="Genomic_DNA"/>
</dbReference>
<dbReference type="Pfam" id="PF22252">
    <property type="entry name" value="PNGase_F-II_N"/>
    <property type="match status" value="1"/>
</dbReference>
<accession>A0ABY8REY5</accession>
<evidence type="ECO:0000313" key="1">
    <source>
        <dbReference type="EMBL" id="WHF52393.1"/>
    </source>
</evidence>
<sequence length="257" mass="30108">MNIIFSFFIFLISVQIYSQDVAKIKVTYETKFVNDSVNKEKIETYDYILLANESKSLYFFESAKIFFNRADNQGEKIVTSVGQIPRYPKYVGSVLKLEEKTLAFLPVGKYIFKFIEPALEWKILDEKKEIMGYQCRLAETKTDNNDHFYAWFTEDIPISDGPFRFKGLSGLILEVYNKNNTIKIFATELKKSNEEIELIQYTNLVETKNKKQYLEARKNYIENPSIYNGNIKIFDATGKDLTNRISERLKKVNVYLD</sequence>
<dbReference type="Proteomes" id="UP001241656">
    <property type="component" value="Chromosome"/>
</dbReference>
<reference evidence="2 3" key="1">
    <citation type="submission" date="2023-05" db="EMBL/GenBank/DDBJ databases">
        <title>Genomic insight into Chryseobacterium sp. wdc7 isolated forest soil (Gotjawal).</title>
        <authorList>
            <person name="Park S.-J."/>
        </authorList>
    </citation>
    <scope>NUCLEOTIDE SEQUENCE [LARGE SCALE GENOMIC DNA]</scope>
    <source>
        <strain evidence="3">wdc7</strain>
        <strain evidence="2">Wdc7</strain>
    </source>
</reference>
<dbReference type="EMBL" id="CP124855">
    <property type="protein sequence ID" value="WHF52411.1"/>
    <property type="molecule type" value="Genomic_DNA"/>
</dbReference>
<proteinExistence type="predicted"/>
<organism evidence="2 3">
    <name type="scientific">Chryseobacterium gotjawalense</name>
    <dbReference type="NCBI Taxonomy" id="3042315"/>
    <lineage>
        <taxon>Bacteria</taxon>
        <taxon>Pseudomonadati</taxon>
        <taxon>Bacteroidota</taxon>
        <taxon>Flavobacteriia</taxon>
        <taxon>Flavobacteriales</taxon>
        <taxon>Weeksellaceae</taxon>
        <taxon>Chryseobacterium group</taxon>
        <taxon>Chryseobacterium</taxon>
    </lineage>
</organism>
<keyword evidence="3" id="KW-1185">Reference proteome</keyword>
<evidence type="ECO:0000313" key="3">
    <source>
        <dbReference type="Proteomes" id="UP001241656"/>
    </source>
</evidence>
<dbReference type="RefSeq" id="WP_282905688.1">
    <property type="nucleotide sequence ID" value="NZ_CP124855.1"/>
</dbReference>
<dbReference type="InterPro" id="IPR005901">
    <property type="entry name" value="GLPGLI"/>
</dbReference>
<evidence type="ECO:0000313" key="2">
    <source>
        <dbReference type="EMBL" id="WHF52411.1"/>
    </source>
</evidence>
<gene>
    <name evidence="1" type="ORF">QGN23_03715</name>
    <name evidence="2" type="ORF">QGN23_03805</name>
</gene>
<name>A0ABY8REY5_9FLAO</name>
<dbReference type="NCBIfam" id="TIGR01200">
    <property type="entry name" value="GLPGLI"/>
    <property type="match status" value="1"/>
</dbReference>
<protein>
    <submittedName>
        <fullName evidence="2">GLPGLI family protein</fullName>
    </submittedName>
</protein>